<evidence type="ECO:0000313" key="1">
    <source>
        <dbReference type="EMBL" id="GGE44630.1"/>
    </source>
</evidence>
<comment type="caution">
    <text evidence="1">The sequence shown here is derived from an EMBL/GenBank/DDBJ whole genome shotgun (WGS) entry which is preliminary data.</text>
</comment>
<organism evidence="1 2">
    <name type="scientific">Pullulanibacillus camelliae</name>
    <dbReference type="NCBI Taxonomy" id="1707096"/>
    <lineage>
        <taxon>Bacteria</taxon>
        <taxon>Bacillati</taxon>
        <taxon>Bacillota</taxon>
        <taxon>Bacilli</taxon>
        <taxon>Bacillales</taxon>
        <taxon>Sporolactobacillaceae</taxon>
        <taxon>Pullulanibacillus</taxon>
    </lineage>
</organism>
<dbReference type="RefSeq" id="WP_268237358.1">
    <property type="nucleotide sequence ID" value="NZ_BMIR01000010.1"/>
</dbReference>
<name>A0A8J3DVH4_9BACL</name>
<keyword evidence="2" id="KW-1185">Reference proteome</keyword>
<accession>A0A8J3DVH4</accession>
<evidence type="ECO:0000313" key="2">
    <source>
        <dbReference type="Proteomes" id="UP000628775"/>
    </source>
</evidence>
<dbReference type="Proteomes" id="UP000628775">
    <property type="component" value="Unassembled WGS sequence"/>
</dbReference>
<dbReference type="AlphaFoldDB" id="A0A8J3DVH4"/>
<reference evidence="1" key="1">
    <citation type="journal article" date="2014" name="Int. J. Syst. Evol. Microbiol.">
        <title>Complete genome sequence of Corynebacterium casei LMG S-19264T (=DSM 44701T), isolated from a smear-ripened cheese.</title>
        <authorList>
            <consortium name="US DOE Joint Genome Institute (JGI-PGF)"/>
            <person name="Walter F."/>
            <person name="Albersmeier A."/>
            <person name="Kalinowski J."/>
            <person name="Ruckert C."/>
        </authorList>
    </citation>
    <scope>NUCLEOTIDE SEQUENCE</scope>
    <source>
        <strain evidence="1">CGMCC 1.15371</strain>
    </source>
</reference>
<sequence>MHPSPRAQQHPNEIKAHTAAMSKKHVHRFITTIGFISAFLA</sequence>
<dbReference type="EMBL" id="BMIR01000010">
    <property type="protein sequence ID" value="GGE44630.1"/>
    <property type="molecule type" value="Genomic_DNA"/>
</dbReference>
<gene>
    <name evidence="1" type="ORF">GCM10011391_24310</name>
</gene>
<protein>
    <submittedName>
        <fullName evidence="1">Uncharacterized protein</fullName>
    </submittedName>
</protein>
<proteinExistence type="predicted"/>
<reference evidence="1" key="2">
    <citation type="submission" date="2020-09" db="EMBL/GenBank/DDBJ databases">
        <authorList>
            <person name="Sun Q."/>
            <person name="Zhou Y."/>
        </authorList>
    </citation>
    <scope>NUCLEOTIDE SEQUENCE</scope>
    <source>
        <strain evidence="1">CGMCC 1.15371</strain>
    </source>
</reference>